<dbReference type="GO" id="GO:0003700">
    <property type="term" value="F:DNA-binding transcription factor activity"/>
    <property type="evidence" value="ECO:0007669"/>
    <property type="project" value="TreeGrafter"/>
</dbReference>
<protein>
    <recommendedName>
        <fullName evidence="5">HTH crp-type domain-containing protein</fullName>
    </recommendedName>
</protein>
<reference evidence="6 7" key="1">
    <citation type="submission" date="2016-01" db="EMBL/GenBank/DDBJ databases">
        <title>Genome Sequences of Twelve Sporeforming Bacillus Species Isolated from Foods.</title>
        <authorList>
            <person name="Berendsen E.M."/>
            <person name="Wells-Bennik M.H."/>
            <person name="Krawcyk A.O."/>
            <person name="De Jong A."/>
            <person name="Holsappel S."/>
            <person name="Eijlander R.T."/>
            <person name="Kuipers O.P."/>
        </authorList>
    </citation>
    <scope>NUCLEOTIDE SEQUENCE [LARGE SCALE GENOMIC DNA]</scope>
    <source>
        <strain evidence="6 7">B4098</strain>
    </source>
</reference>
<dbReference type="CDD" id="cd00038">
    <property type="entry name" value="CAP_ED"/>
    <property type="match status" value="1"/>
</dbReference>
<gene>
    <name evidence="6" type="ORF">B4098_1984</name>
</gene>
<dbReference type="InterPro" id="IPR012318">
    <property type="entry name" value="HTH_CRP"/>
</dbReference>
<dbReference type="EMBL" id="LQYG01000069">
    <property type="protein sequence ID" value="KYC61429.1"/>
    <property type="molecule type" value="Genomic_DNA"/>
</dbReference>
<dbReference type="SUPFAM" id="SSF46785">
    <property type="entry name" value="Winged helix' DNA-binding domain"/>
    <property type="match status" value="1"/>
</dbReference>
<dbReference type="GO" id="GO:0003677">
    <property type="term" value="F:DNA binding"/>
    <property type="evidence" value="ECO:0007669"/>
    <property type="project" value="UniProtKB-KW"/>
</dbReference>
<evidence type="ECO:0000259" key="5">
    <source>
        <dbReference type="PROSITE" id="PS51063"/>
    </source>
</evidence>
<dbReference type="GO" id="GO:0005829">
    <property type="term" value="C:cytosol"/>
    <property type="evidence" value="ECO:0007669"/>
    <property type="project" value="TreeGrafter"/>
</dbReference>
<dbReference type="InterPro" id="IPR050397">
    <property type="entry name" value="Env_Response_Regulators"/>
</dbReference>
<dbReference type="InterPro" id="IPR018490">
    <property type="entry name" value="cNMP-bd_dom_sf"/>
</dbReference>
<name>A0A150JVW8_HEYCO</name>
<dbReference type="PATRIC" id="fig|1398.26.peg.162"/>
<dbReference type="Gene3D" id="1.10.10.10">
    <property type="entry name" value="Winged helix-like DNA-binding domain superfamily/Winged helix DNA-binding domain"/>
    <property type="match status" value="1"/>
</dbReference>
<organism evidence="6 7">
    <name type="scientific">Heyndrickxia coagulans</name>
    <name type="common">Weizmannia coagulans</name>
    <dbReference type="NCBI Taxonomy" id="1398"/>
    <lineage>
        <taxon>Bacteria</taxon>
        <taxon>Bacillati</taxon>
        <taxon>Bacillota</taxon>
        <taxon>Bacilli</taxon>
        <taxon>Bacillales</taxon>
        <taxon>Bacillaceae</taxon>
        <taxon>Heyndrickxia</taxon>
    </lineage>
</organism>
<dbReference type="InterPro" id="IPR036390">
    <property type="entry name" value="WH_DNA-bd_sf"/>
</dbReference>
<dbReference type="InterPro" id="IPR000595">
    <property type="entry name" value="cNMP-bd_dom"/>
</dbReference>
<dbReference type="PROSITE" id="PS51063">
    <property type="entry name" value="HTH_CRP_2"/>
    <property type="match status" value="1"/>
</dbReference>
<dbReference type="PANTHER" id="PTHR24567">
    <property type="entry name" value="CRP FAMILY TRANSCRIPTIONAL REGULATORY PROTEIN"/>
    <property type="match status" value="1"/>
</dbReference>
<dbReference type="AlphaFoldDB" id="A0A150JVW8"/>
<evidence type="ECO:0000256" key="2">
    <source>
        <dbReference type="ARBA" id="ARBA00023125"/>
    </source>
</evidence>
<evidence type="ECO:0000313" key="6">
    <source>
        <dbReference type="EMBL" id="KYC61429.1"/>
    </source>
</evidence>
<dbReference type="Proteomes" id="UP000075288">
    <property type="component" value="Unassembled WGS sequence"/>
</dbReference>
<evidence type="ECO:0000256" key="3">
    <source>
        <dbReference type="ARBA" id="ARBA00023159"/>
    </source>
</evidence>
<keyword evidence="4" id="KW-0804">Transcription</keyword>
<dbReference type="Pfam" id="PF00027">
    <property type="entry name" value="cNMP_binding"/>
    <property type="match status" value="1"/>
</dbReference>
<dbReference type="InterPro" id="IPR014710">
    <property type="entry name" value="RmlC-like_jellyroll"/>
</dbReference>
<dbReference type="Gene3D" id="2.60.120.10">
    <property type="entry name" value="Jelly Rolls"/>
    <property type="match status" value="1"/>
</dbReference>
<comment type="caution">
    <text evidence="6">The sequence shown here is derived from an EMBL/GenBank/DDBJ whole genome shotgun (WGS) entry which is preliminary data.</text>
</comment>
<dbReference type="InterPro" id="IPR036388">
    <property type="entry name" value="WH-like_DNA-bd_sf"/>
</dbReference>
<dbReference type="Pfam" id="PF13545">
    <property type="entry name" value="HTH_Crp_2"/>
    <property type="match status" value="1"/>
</dbReference>
<keyword evidence="1" id="KW-0805">Transcription regulation</keyword>
<accession>A0A150JVW8</accession>
<proteinExistence type="predicted"/>
<evidence type="ECO:0000313" key="7">
    <source>
        <dbReference type="Proteomes" id="UP000075288"/>
    </source>
</evidence>
<dbReference type="SMART" id="SM00419">
    <property type="entry name" value="HTH_CRP"/>
    <property type="match status" value="1"/>
</dbReference>
<sequence>MLLDGYIKIDKMDENAASFYGDYIKPYELFPYGGLFKDENYHYTAYAVTDIELFYIPTAGFEKIAKSNNTLLLHIIEHLSDILILHESRLQLVTNSNASERVRHVLCLLLEDLGIKDHGKIRILCPVTVADIAKLAGTSRETASHVLNDFKRNGTISFEKQTITFHKPDMFRLHRL</sequence>
<evidence type="ECO:0000256" key="4">
    <source>
        <dbReference type="ARBA" id="ARBA00023163"/>
    </source>
</evidence>
<dbReference type="PANTHER" id="PTHR24567:SF74">
    <property type="entry name" value="HTH-TYPE TRANSCRIPTIONAL REGULATOR ARCR"/>
    <property type="match status" value="1"/>
</dbReference>
<keyword evidence="3" id="KW-0010">Activator</keyword>
<keyword evidence="2" id="KW-0238">DNA-binding</keyword>
<feature type="domain" description="HTH crp-type" evidence="5">
    <location>
        <begin position="96"/>
        <end position="169"/>
    </location>
</feature>
<evidence type="ECO:0000256" key="1">
    <source>
        <dbReference type="ARBA" id="ARBA00023015"/>
    </source>
</evidence>
<dbReference type="SUPFAM" id="SSF51206">
    <property type="entry name" value="cAMP-binding domain-like"/>
    <property type="match status" value="1"/>
</dbReference>